<keyword evidence="1" id="KW-0677">Repeat</keyword>
<dbReference type="PANTHER" id="PTHR24198:SF165">
    <property type="entry name" value="ANKYRIN REPEAT-CONTAINING PROTEIN-RELATED"/>
    <property type="match status" value="1"/>
</dbReference>
<dbReference type="PANTHER" id="PTHR24198">
    <property type="entry name" value="ANKYRIN REPEAT AND PROTEIN KINASE DOMAIN-CONTAINING PROTEIN"/>
    <property type="match status" value="1"/>
</dbReference>
<keyword evidence="2 3" id="KW-0040">ANK repeat</keyword>
<dbReference type="SUPFAM" id="SSF48403">
    <property type="entry name" value="Ankyrin repeat"/>
    <property type="match status" value="1"/>
</dbReference>
<dbReference type="PROSITE" id="PS50088">
    <property type="entry name" value="ANK_REPEAT"/>
    <property type="match status" value="4"/>
</dbReference>
<evidence type="ECO:0000256" key="2">
    <source>
        <dbReference type="ARBA" id="ARBA00023043"/>
    </source>
</evidence>
<dbReference type="InterPro" id="IPR002110">
    <property type="entry name" value="Ankyrin_rpt"/>
</dbReference>
<comment type="caution">
    <text evidence="4">The sequence shown here is derived from an EMBL/GenBank/DDBJ whole genome shotgun (WGS) entry which is preliminary data.</text>
</comment>
<reference evidence="4" key="1">
    <citation type="submission" date="2021-02" db="EMBL/GenBank/DDBJ databases">
        <authorList>
            <person name="Dougan E. K."/>
            <person name="Rhodes N."/>
            <person name="Thang M."/>
            <person name="Chan C."/>
        </authorList>
    </citation>
    <scope>NUCLEOTIDE SEQUENCE</scope>
</reference>
<dbReference type="EMBL" id="CAJNIZ010025302">
    <property type="protein sequence ID" value="CAE7482889.1"/>
    <property type="molecule type" value="Genomic_DNA"/>
</dbReference>
<evidence type="ECO:0000313" key="4">
    <source>
        <dbReference type="EMBL" id="CAE7482889.1"/>
    </source>
</evidence>
<dbReference type="AlphaFoldDB" id="A0A812SKH6"/>
<feature type="repeat" description="ANK" evidence="3">
    <location>
        <begin position="304"/>
        <end position="330"/>
    </location>
</feature>
<sequence>MEVLKQLPDYARPIEGLADVRALKRHLQGLHGFSRFRQTLICDGRSLDDDERLLSPADLQLVLLPFGPADAEQVNALIAAARGGCASDVEEMLRRPQDPNLVERTIFGLPGFDTPLLAAVEVGDIEKTRLLLEAGAAVTEEVLEAASLDLKLLDLLLDYGRCLYQASAAGCAELVRRLLEAGADENYLHYEDNHLKFHCTTPRRKIAIATPLSIAAQRGHLEVVNILMSAGADIYEEASMGSPLYAACSMGHVDIARLLLQAGAENSSWGFAKETPLYVASLKGHVEVVGLLLECRANVHRGSSIDTPVYVAASRGHVETVRLLLKAGADKRPGRTSETPLGVAARKGHAEVTWLLRCHAVATSAWRLGRLVAWLTVAVTLVKVGRLFPCLLSIARNARWSRAPR</sequence>
<accession>A0A812SKH6</accession>
<gene>
    <name evidence="4" type="primary">ANK1</name>
    <name evidence="4" type="ORF">SPIL2461_LOCUS12345</name>
</gene>
<proteinExistence type="predicted"/>
<dbReference type="Proteomes" id="UP000649617">
    <property type="component" value="Unassembled WGS sequence"/>
</dbReference>
<feature type="repeat" description="ANK" evidence="3">
    <location>
        <begin position="210"/>
        <end position="239"/>
    </location>
</feature>
<protein>
    <submittedName>
        <fullName evidence="4">ANK1 protein</fullName>
    </submittedName>
</protein>
<dbReference type="Pfam" id="PF12796">
    <property type="entry name" value="Ank_2"/>
    <property type="match status" value="2"/>
</dbReference>
<organism evidence="4 5">
    <name type="scientific">Symbiodinium pilosum</name>
    <name type="common">Dinoflagellate</name>
    <dbReference type="NCBI Taxonomy" id="2952"/>
    <lineage>
        <taxon>Eukaryota</taxon>
        <taxon>Sar</taxon>
        <taxon>Alveolata</taxon>
        <taxon>Dinophyceae</taxon>
        <taxon>Suessiales</taxon>
        <taxon>Symbiodiniaceae</taxon>
        <taxon>Symbiodinium</taxon>
    </lineage>
</organism>
<evidence type="ECO:0000256" key="3">
    <source>
        <dbReference type="PROSITE-ProRule" id="PRU00023"/>
    </source>
</evidence>
<dbReference type="CDD" id="cd17039">
    <property type="entry name" value="Ubl_ubiquitin_like"/>
    <property type="match status" value="1"/>
</dbReference>
<name>A0A812SKH6_SYMPI</name>
<evidence type="ECO:0000313" key="5">
    <source>
        <dbReference type="Proteomes" id="UP000649617"/>
    </source>
</evidence>
<dbReference type="SMART" id="SM00248">
    <property type="entry name" value="ANK"/>
    <property type="match status" value="8"/>
</dbReference>
<evidence type="ECO:0000256" key="1">
    <source>
        <dbReference type="ARBA" id="ARBA00022737"/>
    </source>
</evidence>
<dbReference type="InterPro" id="IPR036770">
    <property type="entry name" value="Ankyrin_rpt-contain_sf"/>
</dbReference>
<keyword evidence="5" id="KW-1185">Reference proteome</keyword>
<feature type="repeat" description="ANK" evidence="3">
    <location>
        <begin position="239"/>
        <end position="265"/>
    </location>
</feature>
<feature type="repeat" description="ANK" evidence="3">
    <location>
        <begin position="272"/>
        <end position="304"/>
    </location>
</feature>
<dbReference type="OrthoDB" id="416675at2759"/>
<dbReference type="Gene3D" id="1.25.40.20">
    <property type="entry name" value="Ankyrin repeat-containing domain"/>
    <property type="match status" value="3"/>
</dbReference>
<dbReference type="PROSITE" id="PS50297">
    <property type="entry name" value="ANK_REP_REGION"/>
    <property type="match status" value="4"/>
</dbReference>